<dbReference type="Pfam" id="PF03537">
    <property type="entry name" value="Glyco_hydro_114"/>
    <property type="match status" value="1"/>
</dbReference>
<keyword evidence="1" id="KW-0732">Signal</keyword>
<dbReference type="SUPFAM" id="SSF51445">
    <property type="entry name" value="(Trans)glycosidases"/>
    <property type="match status" value="1"/>
</dbReference>
<proteinExistence type="predicted"/>
<dbReference type="EMBL" id="CP036349">
    <property type="protein sequence ID" value="QDV72092.1"/>
    <property type="molecule type" value="Genomic_DNA"/>
</dbReference>
<feature type="domain" description="Glycoside-hydrolase family GH114 TIM-barrel" evidence="2">
    <location>
        <begin position="32"/>
        <end position="331"/>
    </location>
</feature>
<dbReference type="InterPro" id="IPR017853">
    <property type="entry name" value="GH"/>
</dbReference>
<name>A0A518K2S1_9BACT</name>
<evidence type="ECO:0000313" key="3">
    <source>
        <dbReference type="EMBL" id="QDV72092.1"/>
    </source>
</evidence>
<dbReference type="PANTHER" id="PTHR35882:SF2">
    <property type="entry name" value="PELA"/>
    <property type="match status" value="1"/>
</dbReference>
<evidence type="ECO:0000313" key="4">
    <source>
        <dbReference type="Proteomes" id="UP000316426"/>
    </source>
</evidence>
<feature type="signal peptide" evidence="1">
    <location>
        <begin position="1"/>
        <end position="18"/>
    </location>
</feature>
<feature type="chain" id="PRO_5022070754" description="Glycoside-hydrolase family GH114 TIM-barrel domain-containing protein" evidence="1">
    <location>
        <begin position="19"/>
        <end position="340"/>
    </location>
</feature>
<dbReference type="PANTHER" id="PTHR35882">
    <property type="entry name" value="PELA"/>
    <property type="match status" value="1"/>
</dbReference>
<dbReference type="AlphaFoldDB" id="A0A518K2S1"/>
<dbReference type="Proteomes" id="UP000316426">
    <property type="component" value="Chromosome"/>
</dbReference>
<evidence type="ECO:0000256" key="1">
    <source>
        <dbReference type="SAM" id="SignalP"/>
    </source>
</evidence>
<gene>
    <name evidence="3" type="ORF">Spa11_02620</name>
</gene>
<dbReference type="Gene3D" id="3.20.20.70">
    <property type="entry name" value="Aldolase class I"/>
    <property type="match status" value="1"/>
</dbReference>
<protein>
    <recommendedName>
        <fullName evidence="2">Glycoside-hydrolase family GH114 TIM-barrel domain-containing protein</fullName>
    </recommendedName>
</protein>
<reference evidence="3 4" key="1">
    <citation type="submission" date="2019-02" db="EMBL/GenBank/DDBJ databases">
        <title>Deep-cultivation of Planctomycetes and their phenomic and genomic characterization uncovers novel biology.</title>
        <authorList>
            <person name="Wiegand S."/>
            <person name="Jogler M."/>
            <person name="Boedeker C."/>
            <person name="Pinto D."/>
            <person name="Vollmers J."/>
            <person name="Rivas-Marin E."/>
            <person name="Kohn T."/>
            <person name="Peeters S.H."/>
            <person name="Heuer A."/>
            <person name="Rast P."/>
            <person name="Oberbeckmann S."/>
            <person name="Bunk B."/>
            <person name="Jeske O."/>
            <person name="Meyerdierks A."/>
            <person name="Storesund J.E."/>
            <person name="Kallscheuer N."/>
            <person name="Luecker S."/>
            <person name="Lage O.M."/>
            <person name="Pohl T."/>
            <person name="Merkel B.J."/>
            <person name="Hornburger P."/>
            <person name="Mueller R.-W."/>
            <person name="Bruemmer F."/>
            <person name="Labrenz M."/>
            <person name="Spormann A.M."/>
            <person name="Op den Camp H."/>
            <person name="Overmann J."/>
            <person name="Amann R."/>
            <person name="Jetten M.S.M."/>
            <person name="Mascher T."/>
            <person name="Medema M.H."/>
            <person name="Devos D.P."/>
            <person name="Kaster A.-K."/>
            <person name="Ovreas L."/>
            <person name="Rohde M."/>
            <person name="Galperin M.Y."/>
            <person name="Jogler C."/>
        </authorList>
    </citation>
    <scope>NUCLEOTIDE SEQUENCE [LARGE SCALE GENOMIC DNA]</scope>
    <source>
        <strain evidence="3 4">Spa11</strain>
    </source>
</reference>
<evidence type="ECO:0000259" key="2">
    <source>
        <dbReference type="Pfam" id="PF03537"/>
    </source>
</evidence>
<accession>A0A518K2S1</accession>
<dbReference type="KEGG" id="bmei:Spa11_02620"/>
<dbReference type="NCBIfam" id="TIGR01370">
    <property type="entry name" value="MJ1477/TM1410 family putative glycoside hydrolase"/>
    <property type="match status" value="1"/>
</dbReference>
<dbReference type="InterPro" id="IPR004352">
    <property type="entry name" value="GH114_TIM-barrel"/>
</dbReference>
<dbReference type="RefSeq" id="WP_145105742.1">
    <property type="nucleotide sequence ID" value="NZ_CP036349.1"/>
</dbReference>
<dbReference type="InterPro" id="IPR013785">
    <property type="entry name" value="Aldolase_TIM"/>
</dbReference>
<sequence precursor="true">MPRLLAVAFSLAAAVASAQDLETKDGPVSVRTWGYQLQRHEPVAIAAAPHDLMVVDFARHGDEASKFTSDEVAEMQRRVDGGRRVVVAYLSIGEASEFRAHWRREWTRSGRARGALTGAAPAWLGPVNPDWPESRKVRYWDPAWQAIVFNDARNGWLDQIVAQGFDGAYLDIVDAYYFWGAKAKQRDRRDGDPIDQQDAARRMATFVVSFTAHAREVNPKFFVIPQNGEFMLNDLRHGKHPQPDDAQLAGDYLDAMGAIAIEDTYYRGDEDENNALATDGDKVEVLKSDFLKEGKVVLVVDYVNDGELVADFCRRARADGFIPYAAPTRGLDRLGPPGGG</sequence>
<keyword evidence="4" id="KW-1185">Reference proteome</keyword>
<dbReference type="InterPro" id="IPR016063">
    <property type="entry name" value="TM1410_Glycdase"/>
</dbReference>
<organism evidence="3 4">
    <name type="scientific">Botrimarina mediterranea</name>
    <dbReference type="NCBI Taxonomy" id="2528022"/>
    <lineage>
        <taxon>Bacteria</taxon>
        <taxon>Pseudomonadati</taxon>
        <taxon>Planctomycetota</taxon>
        <taxon>Planctomycetia</taxon>
        <taxon>Pirellulales</taxon>
        <taxon>Lacipirellulaceae</taxon>
        <taxon>Botrimarina</taxon>
    </lineage>
</organism>